<evidence type="ECO:0008006" key="13">
    <source>
        <dbReference type="Google" id="ProtNLM"/>
    </source>
</evidence>
<dbReference type="EMBL" id="JALLAZ020000826">
    <property type="protein sequence ID" value="KAL3786463.1"/>
    <property type="molecule type" value="Genomic_DNA"/>
</dbReference>
<proteinExistence type="inferred from homology"/>
<keyword evidence="5" id="KW-0812">Transmembrane</keyword>
<feature type="region of interest" description="Disordered" evidence="10">
    <location>
        <begin position="12"/>
        <end position="87"/>
    </location>
</feature>
<protein>
    <recommendedName>
        <fullName evidence="13">Mitochondrial import receptor subunit TOM40</fullName>
    </recommendedName>
</protein>
<comment type="similarity">
    <text evidence="2">Belongs to the Tom40 family.</text>
</comment>
<feature type="compositionally biased region" description="Low complexity" evidence="10">
    <location>
        <begin position="34"/>
        <end position="43"/>
    </location>
</feature>
<organism evidence="11 12">
    <name type="scientific">Stephanodiscus triporus</name>
    <dbReference type="NCBI Taxonomy" id="2934178"/>
    <lineage>
        <taxon>Eukaryota</taxon>
        <taxon>Sar</taxon>
        <taxon>Stramenopiles</taxon>
        <taxon>Ochrophyta</taxon>
        <taxon>Bacillariophyta</taxon>
        <taxon>Coscinodiscophyceae</taxon>
        <taxon>Thalassiosirophycidae</taxon>
        <taxon>Stephanodiscales</taxon>
        <taxon>Stephanodiscaceae</taxon>
        <taxon>Stephanodiscus</taxon>
    </lineage>
</organism>
<comment type="caution">
    <text evidence="11">The sequence shown here is derived from an EMBL/GenBank/DDBJ whole genome shotgun (WGS) entry which is preliminary data.</text>
</comment>
<reference evidence="11 12" key="1">
    <citation type="submission" date="2024-10" db="EMBL/GenBank/DDBJ databases">
        <title>Updated reference genomes for cyclostephanoid diatoms.</title>
        <authorList>
            <person name="Roberts W.R."/>
            <person name="Alverson A.J."/>
        </authorList>
    </citation>
    <scope>NUCLEOTIDE SEQUENCE [LARGE SCALE GENOMIC DNA]</scope>
    <source>
        <strain evidence="11 12">AJA276-08</strain>
    </source>
</reference>
<keyword evidence="4" id="KW-1134">Transmembrane beta strand</keyword>
<evidence type="ECO:0000256" key="3">
    <source>
        <dbReference type="ARBA" id="ARBA00022448"/>
    </source>
</evidence>
<dbReference type="CDD" id="cd07305">
    <property type="entry name" value="Porin3_Tom40"/>
    <property type="match status" value="1"/>
</dbReference>
<evidence type="ECO:0000256" key="9">
    <source>
        <dbReference type="ARBA" id="ARBA00023136"/>
    </source>
</evidence>
<dbReference type="InterPro" id="IPR037930">
    <property type="entry name" value="Tom40"/>
</dbReference>
<comment type="subcellular location">
    <subcellularLocation>
        <location evidence="1">Mitochondrion outer membrane</location>
        <topology evidence="1">Multi-pass membrane protein</topology>
    </subcellularLocation>
</comment>
<keyword evidence="7" id="KW-0653">Protein transport</keyword>
<dbReference type="Pfam" id="PF01459">
    <property type="entry name" value="Porin_3"/>
    <property type="match status" value="1"/>
</dbReference>
<evidence type="ECO:0000256" key="5">
    <source>
        <dbReference type="ARBA" id="ARBA00022692"/>
    </source>
</evidence>
<dbReference type="Gene3D" id="2.40.160.10">
    <property type="entry name" value="Porin"/>
    <property type="match status" value="1"/>
</dbReference>
<evidence type="ECO:0000256" key="2">
    <source>
        <dbReference type="ARBA" id="ARBA00010510"/>
    </source>
</evidence>
<evidence type="ECO:0000256" key="7">
    <source>
        <dbReference type="ARBA" id="ARBA00022927"/>
    </source>
</evidence>
<feature type="compositionally biased region" description="Low complexity" evidence="10">
    <location>
        <begin position="55"/>
        <end position="75"/>
    </location>
</feature>
<dbReference type="GO" id="GO:0015031">
    <property type="term" value="P:protein transport"/>
    <property type="evidence" value="ECO:0007669"/>
    <property type="project" value="UniProtKB-KW"/>
</dbReference>
<keyword evidence="6" id="KW-1000">Mitochondrion outer membrane</keyword>
<evidence type="ECO:0000256" key="10">
    <source>
        <dbReference type="SAM" id="MobiDB-lite"/>
    </source>
</evidence>
<dbReference type="GO" id="GO:0005741">
    <property type="term" value="C:mitochondrial outer membrane"/>
    <property type="evidence" value="ECO:0007669"/>
    <property type="project" value="UniProtKB-SubCell"/>
</dbReference>
<keyword evidence="9" id="KW-0472">Membrane</keyword>
<name>A0ABD3PEH0_9STRA</name>
<evidence type="ECO:0000313" key="12">
    <source>
        <dbReference type="Proteomes" id="UP001530315"/>
    </source>
</evidence>
<evidence type="ECO:0000256" key="1">
    <source>
        <dbReference type="ARBA" id="ARBA00004374"/>
    </source>
</evidence>
<evidence type="ECO:0000313" key="11">
    <source>
        <dbReference type="EMBL" id="KAL3786463.1"/>
    </source>
</evidence>
<keyword evidence="12" id="KW-1185">Reference proteome</keyword>
<keyword evidence="8" id="KW-0496">Mitochondrion</keyword>
<feature type="compositionally biased region" description="Pro residues" evidence="10">
    <location>
        <begin position="44"/>
        <end position="54"/>
    </location>
</feature>
<evidence type="ECO:0000256" key="4">
    <source>
        <dbReference type="ARBA" id="ARBA00022452"/>
    </source>
</evidence>
<sequence>MNIPSIFPLFRTRCDAPPLAPPPLPPLTGGGGETTTAAASKSSPPSPPPPPPPASSSSSSSSSSGSSAAPAAVVAPPAPPPGDVDDDIAKAASMVSSCPNPGPLEAATWDVRRLTSLDTYDGVRIDVSKQLSPYFSVVHSFHLGTSMLPDSRNSSYGFTAQMNDEEGFMMARVDPERGTVDGRIHRSVLGGAAMAKLQVGTSAEGSNDQLLGELDLSAMTWTANLKYGSMGGGNVFGCNYYQAVSPRLALGAEGMYIGANGNMLSSYTAKLSFQGSVDDGEGDAAPVPGGGPSSYLAATYNAGQGMLSVNYKRAVTPSRVNVGVALECSPITLESQVMAGAEFNLTRSKMNVCVDGTGRVQSVLETKLGREPGSPSLNFTAELDHGKSLMRFGYGLNIGS</sequence>
<evidence type="ECO:0000256" key="8">
    <source>
        <dbReference type="ARBA" id="ARBA00023128"/>
    </source>
</evidence>
<accession>A0ABD3PEH0</accession>
<gene>
    <name evidence="11" type="ORF">ACHAW5_003530</name>
</gene>
<dbReference type="InterPro" id="IPR023614">
    <property type="entry name" value="Porin_dom_sf"/>
</dbReference>
<dbReference type="PANTHER" id="PTHR10802">
    <property type="entry name" value="MITOCHONDRIAL IMPORT RECEPTOR SUBUNIT TOM40"/>
    <property type="match status" value="1"/>
</dbReference>
<keyword evidence="3" id="KW-0813">Transport</keyword>
<dbReference type="InterPro" id="IPR027246">
    <property type="entry name" value="Porin_Euk/Tom40"/>
</dbReference>
<dbReference type="AlphaFoldDB" id="A0ABD3PEH0"/>
<evidence type="ECO:0000256" key="6">
    <source>
        <dbReference type="ARBA" id="ARBA00022787"/>
    </source>
</evidence>
<dbReference type="Proteomes" id="UP001530315">
    <property type="component" value="Unassembled WGS sequence"/>
</dbReference>